<evidence type="ECO:0000259" key="2">
    <source>
        <dbReference type="Pfam" id="PF22709"/>
    </source>
</evidence>
<gene>
    <name evidence="3" type="ORF">XD57_0842</name>
</gene>
<accession>A0A101ER17</accession>
<dbReference type="Proteomes" id="UP000058636">
    <property type="component" value="Unassembled WGS sequence"/>
</dbReference>
<dbReference type="Pfam" id="PF22709">
    <property type="entry name" value="Mu_Gam-Sipho_Gp157-TOTE"/>
    <property type="match status" value="1"/>
</dbReference>
<dbReference type="EMBL" id="LGFG01000057">
    <property type="protein sequence ID" value="KUK23059.1"/>
    <property type="molecule type" value="Genomic_DNA"/>
</dbReference>
<feature type="domain" description="Mu Gam/Sipho-Gp157-like" evidence="2">
    <location>
        <begin position="6"/>
        <end position="49"/>
    </location>
</feature>
<comment type="caution">
    <text evidence="3">The sequence shown here is derived from an EMBL/GenBank/DDBJ whole genome shotgun (WGS) entry which is preliminary data.</text>
</comment>
<proteinExistence type="predicted"/>
<dbReference type="AlphaFoldDB" id="A0A101ER17"/>
<sequence length="64" mass="7730">MENPTIEQLVKRYVEIKDLMKELRAEKKEIEEVLREYAQRTGIKEFKVDGKKVFFEEKLSLKVK</sequence>
<dbReference type="PATRIC" id="fig|93930.3.peg.1696"/>
<evidence type="ECO:0000313" key="4">
    <source>
        <dbReference type="Proteomes" id="UP000058636"/>
    </source>
</evidence>
<keyword evidence="1" id="KW-0175">Coiled coil</keyword>
<evidence type="ECO:0000256" key="1">
    <source>
        <dbReference type="SAM" id="Coils"/>
    </source>
</evidence>
<name>A0A101ER17_9THEM</name>
<dbReference type="InterPro" id="IPR055034">
    <property type="entry name" value="Mu_Gam-Sipho_Gp157-TOTE"/>
</dbReference>
<organism evidence="3 4">
    <name type="scientific">Thermotoga petrophila</name>
    <dbReference type="NCBI Taxonomy" id="93929"/>
    <lineage>
        <taxon>Bacteria</taxon>
        <taxon>Thermotogati</taxon>
        <taxon>Thermotogota</taxon>
        <taxon>Thermotogae</taxon>
        <taxon>Thermotogales</taxon>
        <taxon>Thermotogaceae</taxon>
        <taxon>Thermotoga</taxon>
    </lineage>
</organism>
<feature type="coiled-coil region" evidence="1">
    <location>
        <begin position="6"/>
        <end position="40"/>
    </location>
</feature>
<evidence type="ECO:0000313" key="3">
    <source>
        <dbReference type="EMBL" id="KUK23059.1"/>
    </source>
</evidence>
<reference evidence="3 4" key="1">
    <citation type="journal article" date="2015" name="MBio">
        <title>Genome-Resolved Metagenomic Analysis Reveals Roles for Candidate Phyla and Other Microbial Community Members in Biogeochemical Transformations in Oil Reservoirs.</title>
        <authorList>
            <person name="Hu P."/>
            <person name="Tom L."/>
            <person name="Singh A."/>
            <person name="Thomas B.C."/>
            <person name="Baker B.J."/>
            <person name="Piceno Y.M."/>
            <person name="Andersen G.L."/>
            <person name="Banfield J.F."/>
        </authorList>
    </citation>
    <scope>NUCLEOTIDE SEQUENCE [LARGE SCALE GENOMIC DNA]</scope>
    <source>
        <strain evidence="3">46_26</strain>
    </source>
</reference>
<dbReference type="RefSeq" id="WP_004081301.1">
    <property type="nucleotide sequence ID" value="NZ_DAITJQ010000003.1"/>
</dbReference>
<protein>
    <recommendedName>
        <fullName evidence="2">Mu Gam/Sipho-Gp157-like domain-containing protein</fullName>
    </recommendedName>
</protein>